<feature type="compositionally biased region" description="Low complexity" evidence="1">
    <location>
        <begin position="274"/>
        <end position="287"/>
    </location>
</feature>
<dbReference type="InterPro" id="IPR044288">
    <property type="entry name" value="ZNF598/HEL2"/>
</dbReference>
<accession>A0AAV9IMQ1</accession>
<dbReference type="InterPro" id="IPR056437">
    <property type="entry name" value="Znf-C2H2_ZNF598/HEL2"/>
</dbReference>
<dbReference type="Pfam" id="PF23230">
    <property type="entry name" value="zf-C2H2_13"/>
    <property type="match status" value="1"/>
</dbReference>
<evidence type="ECO:0000256" key="1">
    <source>
        <dbReference type="SAM" id="MobiDB-lite"/>
    </source>
</evidence>
<dbReference type="InterPro" id="IPR057634">
    <property type="entry name" value="PAH_ZNF598/HEL2"/>
</dbReference>
<feature type="compositionally biased region" description="Low complexity" evidence="1">
    <location>
        <begin position="560"/>
        <end position="570"/>
    </location>
</feature>
<dbReference type="AlphaFoldDB" id="A0AAV9IMQ1"/>
<feature type="region of interest" description="Disordered" evidence="1">
    <location>
        <begin position="509"/>
        <end position="620"/>
    </location>
</feature>
<feature type="region of interest" description="Disordered" evidence="1">
    <location>
        <begin position="274"/>
        <end position="321"/>
    </location>
</feature>
<feature type="region of interest" description="Disordered" evidence="1">
    <location>
        <begin position="421"/>
        <end position="475"/>
    </location>
</feature>
<dbReference type="GO" id="GO:0072344">
    <property type="term" value="P:rescue of stalled ribosome"/>
    <property type="evidence" value="ECO:0007669"/>
    <property type="project" value="InterPro"/>
</dbReference>
<gene>
    <name evidence="3" type="ORF">GAYE_SCF61G6507</name>
</gene>
<feature type="domain" description="C2H2-type" evidence="2">
    <location>
        <begin position="54"/>
        <end position="77"/>
    </location>
</feature>
<reference evidence="3 4" key="1">
    <citation type="submission" date="2022-07" db="EMBL/GenBank/DDBJ databases">
        <title>Genome-wide signatures of adaptation to extreme environments.</title>
        <authorList>
            <person name="Cho C.H."/>
            <person name="Yoon H.S."/>
        </authorList>
    </citation>
    <scope>NUCLEOTIDE SEQUENCE [LARGE SCALE GENOMIC DNA]</scope>
    <source>
        <strain evidence="3 4">108.79 E11</strain>
    </source>
</reference>
<evidence type="ECO:0000313" key="3">
    <source>
        <dbReference type="EMBL" id="KAK4528563.1"/>
    </source>
</evidence>
<evidence type="ECO:0000313" key="4">
    <source>
        <dbReference type="Proteomes" id="UP001300502"/>
    </source>
</evidence>
<keyword evidence="4" id="KW-1185">Reference proteome</keyword>
<sequence>MQLSKVLSLIPGDQGVKRRVVDQLDFTSLFMEKRTNMFFDEEAVAEKYRSLLKPACSICRETVPSVKALHTHVQVQHGGRLCNICMFYRKAYFVEQIVYDTKKSLDAHIREVHPCCLFCKKNLYDDDQLFEHLTQRHETCPICERNGRFYEYYRDYRSLEQHFKDEHFPCLQENCRGLVFATEFELQLHRQREHTPSNHSRRARTVTIQPSSLYTNAPSREERERQRREFRGARILFTGEGSTVIGSATMNNPGGNSMSRLNRQEQQDLARNSWNNYNSLNNNNNNNSDDDDGTNNDTFSSAMQPSNTFIVPRSPSSQEEYNRRNEALLNTLHEILTDDSSYSEFIDISKKLRARQMEPVDYISKAIDILGLLHAKRVLPELISLLGDKPLQKELEQAACSHTMLASRQWITANQQVIDRQWNTNNQRRRRTSDLEESNHENHNNNNNNNNVTEFPSLHNDDPTSQGTSSSIQGFNHNYASGKWKQLSQVVARTSSSSSRPQQDFEVAYPPLSEDSKQSTSKGAPAVGGVGVQGVWNKRDTASVGGMKSQVSSHSTISQNNNSNNNNNNDNMEESFPALSSRKTTNEASSSSYSNNLKKGGGVGTRLRGSNLPRVGWNGFSWEAKRNKKVIQAAKNAFKEPSRHS</sequence>
<feature type="domain" description="C2H2-type" evidence="2">
    <location>
        <begin position="168"/>
        <end position="194"/>
    </location>
</feature>
<feature type="compositionally biased region" description="Polar residues" evidence="1">
    <location>
        <begin position="581"/>
        <end position="597"/>
    </location>
</feature>
<feature type="compositionally biased region" description="Polar residues" evidence="1">
    <location>
        <begin position="549"/>
        <end position="559"/>
    </location>
</feature>
<dbReference type="Proteomes" id="UP001300502">
    <property type="component" value="Unassembled WGS sequence"/>
</dbReference>
<dbReference type="EMBL" id="JANCYU010000066">
    <property type="protein sequence ID" value="KAK4528563.1"/>
    <property type="molecule type" value="Genomic_DNA"/>
</dbReference>
<feature type="compositionally biased region" description="Polar residues" evidence="1">
    <location>
        <begin position="206"/>
        <end position="218"/>
    </location>
</feature>
<protein>
    <recommendedName>
        <fullName evidence="2">C2H2-type domain-containing protein</fullName>
    </recommendedName>
</protein>
<feature type="compositionally biased region" description="Polar residues" evidence="1">
    <location>
        <begin position="463"/>
        <end position="475"/>
    </location>
</feature>
<dbReference type="PANTHER" id="PTHR22938:SF0">
    <property type="entry name" value="E3 UBIQUITIN-PROTEIN LIGASE ZNF598"/>
    <property type="match status" value="1"/>
</dbReference>
<dbReference type="SMART" id="SM00355">
    <property type="entry name" value="ZnF_C2H2"/>
    <property type="match status" value="5"/>
</dbReference>
<comment type="caution">
    <text evidence="3">The sequence shown here is derived from an EMBL/GenBank/DDBJ whole genome shotgun (WGS) entry which is preliminary data.</text>
</comment>
<organism evidence="3 4">
    <name type="scientific">Galdieria yellowstonensis</name>
    <dbReference type="NCBI Taxonomy" id="3028027"/>
    <lineage>
        <taxon>Eukaryota</taxon>
        <taxon>Rhodophyta</taxon>
        <taxon>Bangiophyceae</taxon>
        <taxon>Galdieriales</taxon>
        <taxon>Galdieriaceae</taxon>
        <taxon>Galdieria</taxon>
    </lineage>
</organism>
<dbReference type="GO" id="GO:0016567">
    <property type="term" value="P:protein ubiquitination"/>
    <property type="evidence" value="ECO:0007669"/>
    <property type="project" value="TreeGrafter"/>
</dbReference>
<feature type="domain" description="C2H2-type" evidence="2">
    <location>
        <begin position="80"/>
        <end position="113"/>
    </location>
</feature>
<dbReference type="Pfam" id="PF23202">
    <property type="entry name" value="PAH_ZNF598"/>
    <property type="match status" value="1"/>
</dbReference>
<dbReference type="GO" id="GO:0043022">
    <property type="term" value="F:ribosome binding"/>
    <property type="evidence" value="ECO:0007669"/>
    <property type="project" value="TreeGrafter"/>
</dbReference>
<dbReference type="GO" id="GO:0061630">
    <property type="term" value="F:ubiquitin protein ligase activity"/>
    <property type="evidence" value="ECO:0007669"/>
    <property type="project" value="InterPro"/>
</dbReference>
<evidence type="ECO:0000259" key="2">
    <source>
        <dbReference type="SMART" id="SM00355"/>
    </source>
</evidence>
<feature type="compositionally biased region" description="Basic and acidic residues" evidence="1">
    <location>
        <begin position="219"/>
        <end position="232"/>
    </location>
</feature>
<feature type="domain" description="C2H2-type" evidence="2">
    <location>
        <begin position="114"/>
        <end position="137"/>
    </location>
</feature>
<dbReference type="InterPro" id="IPR013087">
    <property type="entry name" value="Znf_C2H2_type"/>
</dbReference>
<feature type="region of interest" description="Disordered" evidence="1">
    <location>
        <begin position="191"/>
        <end position="233"/>
    </location>
</feature>
<feature type="compositionally biased region" description="Basic and acidic residues" evidence="1">
    <location>
        <begin position="432"/>
        <end position="443"/>
    </location>
</feature>
<feature type="domain" description="C2H2-type" evidence="2">
    <location>
        <begin position="138"/>
        <end position="167"/>
    </location>
</feature>
<proteinExistence type="predicted"/>
<feature type="compositionally biased region" description="Polar residues" evidence="1">
    <location>
        <begin position="302"/>
        <end position="319"/>
    </location>
</feature>
<dbReference type="PANTHER" id="PTHR22938">
    <property type="entry name" value="ZINC FINGER PROTEIN 598"/>
    <property type="match status" value="1"/>
</dbReference>
<name>A0AAV9IMQ1_9RHOD</name>